<dbReference type="OrthoDB" id="81839at2"/>
<dbReference type="KEGG" id="lsz:JCM16776_1653"/>
<proteinExistence type="predicted"/>
<gene>
    <name evidence="2" type="ORF">JCM16776_1653</name>
</gene>
<reference evidence="2 3" key="1">
    <citation type="submission" date="2019-07" db="EMBL/GenBank/DDBJ databases">
        <title>Complete Genome Sequence of Leptotrichia shahii Strain JCM 16776.</title>
        <authorList>
            <person name="Watanabe S."/>
            <person name="Cui L."/>
        </authorList>
    </citation>
    <scope>NUCLEOTIDE SEQUENCE [LARGE SCALE GENOMIC DNA]</scope>
    <source>
        <strain evidence="2 3">JCM16776</strain>
    </source>
</reference>
<evidence type="ECO:0000313" key="2">
    <source>
        <dbReference type="EMBL" id="BBM41426.1"/>
    </source>
</evidence>
<keyword evidence="3" id="KW-1185">Reference proteome</keyword>
<name>A0A510JQ96_9FUSO</name>
<protein>
    <submittedName>
        <fullName evidence="2">Uncharacterized protein</fullName>
    </submittedName>
</protein>
<feature type="chain" id="PRO_5022178172" evidence="1">
    <location>
        <begin position="20"/>
        <end position="93"/>
    </location>
</feature>
<dbReference type="EMBL" id="AP019827">
    <property type="protein sequence ID" value="BBM41426.1"/>
    <property type="molecule type" value="Genomic_DNA"/>
</dbReference>
<evidence type="ECO:0000256" key="1">
    <source>
        <dbReference type="SAM" id="SignalP"/>
    </source>
</evidence>
<evidence type="ECO:0000313" key="3">
    <source>
        <dbReference type="Proteomes" id="UP000322617"/>
    </source>
</evidence>
<organism evidence="2 3">
    <name type="scientific">Leptotrichia shahii</name>
    <dbReference type="NCBI Taxonomy" id="157691"/>
    <lineage>
        <taxon>Bacteria</taxon>
        <taxon>Fusobacteriati</taxon>
        <taxon>Fusobacteriota</taxon>
        <taxon>Fusobacteriia</taxon>
        <taxon>Fusobacteriales</taxon>
        <taxon>Leptotrichiaceae</taxon>
        <taxon>Leptotrichia</taxon>
    </lineage>
</organism>
<dbReference type="Proteomes" id="UP000322617">
    <property type="component" value="Chromosome"/>
</dbReference>
<dbReference type="AlphaFoldDB" id="A0A510JQ96"/>
<feature type="signal peptide" evidence="1">
    <location>
        <begin position="1"/>
        <end position="19"/>
    </location>
</feature>
<accession>A0A510JQ96</accession>
<sequence length="93" mass="10289">MKKVLLVLLILVMGTLSFAKGKTRKSGGHKAKACTSDKIIHDVNKETVTYCKNGKKIVEKTEGTGIDGDDWQLEEVDGVSLFDESNPRLIKIR</sequence>
<dbReference type="RefSeq" id="WP_018450540.1">
    <property type="nucleotide sequence ID" value="NZ_AP019827.1"/>
</dbReference>
<keyword evidence="1" id="KW-0732">Signal</keyword>